<dbReference type="Proteomes" id="UP000627521">
    <property type="component" value="Unassembled WGS sequence"/>
</dbReference>
<dbReference type="RefSeq" id="WP_191099667.1">
    <property type="nucleotide sequence ID" value="NZ_JACXXF010000003.1"/>
</dbReference>
<dbReference type="PROSITE" id="PS51257">
    <property type="entry name" value="PROKAR_LIPOPROTEIN"/>
    <property type="match status" value="1"/>
</dbReference>
<reference evidence="1 2" key="1">
    <citation type="submission" date="2020-09" db="EMBL/GenBank/DDBJ databases">
        <title>Bacillus nautilus sp. nov., Chryseoglobus crepusculi sp. nov, and Psychrobacter noctis sp. nov., isolated from deep-sea sponges from the equatorial Atlantic.</title>
        <authorList>
            <person name="Stennett H.L."/>
            <person name="Williams S.E."/>
        </authorList>
    </citation>
    <scope>NUCLEOTIDE SEQUENCE [LARGE SCALE GENOMIC DNA]</scope>
    <source>
        <strain evidence="1 2">28M-24</strain>
    </source>
</reference>
<evidence type="ECO:0000313" key="1">
    <source>
        <dbReference type="EMBL" id="MBD3863348.1"/>
    </source>
</evidence>
<evidence type="ECO:0000313" key="2">
    <source>
        <dbReference type="Proteomes" id="UP000627521"/>
    </source>
</evidence>
<name>A0ABR8LYL4_9FLAO</name>
<evidence type="ECO:0008006" key="3">
    <source>
        <dbReference type="Google" id="ProtNLM"/>
    </source>
</evidence>
<sequence length="190" mass="22012">MKIKYLLYFGILVLLGCGSSDTVTKTSKRITYYKCLDTIEAKAKMKFYSMTIPDSWCTYVGFHNVVSHAPNNLKDLRENEFKNGIYVMSPNSESFKSKNIEEALERHFLSVKNASFLTPKVRSQVHPIYGKYYIVTSKSITDGFKVIRLSTLFNHNNKDYLIYYSVLEKDVDSYIEDAMSIIETFKIIEQ</sequence>
<accession>A0ABR8LYL4</accession>
<protein>
    <recommendedName>
        <fullName evidence="3">PsbP C-terminal domain-containing protein</fullName>
    </recommendedName>
</protein>
<dbReference type="EMBL" id="JACXXH010000003">
    <property type="protein sequence ID" value="MBD3863348.1"/>
    <property type="molecule type" value="Genomic_DNA"/>
</dbReference>
<gene>
    <name evidence="1" type="ORF">IEG06_07775</name>
</gene>
<organism evidence="1 2">
    <name type="scientific">Olleya marilimosa</name>
    <dbReference type="NCBI Taxonomy" id="272164"/>
    <lineage>
        <taxon>Bacteria</taxon>
        <taxon>Pseudomonadati</taxon>
        <taxon>Bacteroidota</taxon>
        <taxon>Flavobacteriia</taxon>
        <taxon>Flavobacteriales</taxon>
        <taxon>Flavobacteriaceae</taxon>
    </lineage>
</organism>
<comment type="caution">
    <text evidence="1">The sequence shown here is derived from an EMBL/GenBank/DDBJ whole genome shotgun (WGS) entry which is preliminary data.</text>
</comment>
<proteinExistence type="predicted"/>
<keyword evidence="2" id="KW-1185">Reference proteome</keyword>